<evidence type="ECO:0000313" key="3">
    <source>
        <dbReference type="Proteomes" id="UP000238877"/>
    </source>
</evidence>
<name>A0A2S7ZS24_9FIRM</name>
<sequence>MKFKVNIKALENALLENGASYKILQERTGLSSKTIFKVYHGKPVVPSTCVKVADALGIHASDLFERAD</sequence>
<comment type="caution">
    <text evidence="2">The sequence shown here is derived from an EMBL/GenBank/DDBJ whole genome shotgun (WGS) entry which is preliminary data.</text>
</comment>
<reference evidence="2 3" key="1">
    <citation type="submission" date="2018-01" db="EMBL/GenBank/DDBJ databases">
        <title>Draft genome sequences of clinical isolates and type strains of oral Veillonella including Veillonella infantum sp., nov.</title>
        <authorList>
            <person name="Mashima I."/>
            <person name="Liao Y.-C."/>
            <person name="Sabharwal A."/>
            <person name="Haase E.M."/>
            <person name="Nakazawa F."/>
            <person name="Scannapieco F.A."/>
        </authorList>
    </citation>
    <scope>NUCLEOTIDE SEQUENCE [LARGE SCALE GENOMIC DNA]</scope>
    <source>
        <strain evidence="2 3">Y6</strain>
    </source>
</reference>
<proteinExistence type="predicted"/>
<protein>
    <recommendedName>
        <fullName evidence="1">HTH cro/C1-type domain-containing protein</fullName>
    </recommendedName>
</protein>
<organism evidence="2 3">
    <name type="scientific">Veillonella tobetsuensis</name>
    <dbReference type="NCBI Taxonomy" id="1110546"/>
    <lineage>
        <taxon>Bacteria</taxon>
        <taxon>Bacillati</taxon>
        <taxon>Bacillota</taxon>
        <taxon>Negativicutes</taxon>
        <taxon>Veillonellales</taxon>
        <taxon>Veillonellaceae</taxon>
        <taxon>Veillonella</taxon>
    </lineage>
</organism>
<feature type="domain" description="HTH cro/C1-type" evidence="1">
    <location>
        <begin position="10"/>
        <end position="66"/>
    </location>
</feature>
<dbReference type="InterPro" id="IPR010982">
    <property type="entry name" value="Lambda_DNA-bd_dom_sf"/>
</dbReference>
<dbReference type="Pfam" id="PF13443">
    <property type="entry name" value="HTH_26"/>
    <property type="match status" value="1"/>
</dbReference>
<dbReference type="InterPro" id="IPR001387">
    <property type="entry name" value="Cro/C1-type_HTH"/>
</dbReference>
<dbReference type="SUPFAM" id="SSF47413">
    <property type="entry name" value="lambda repressor-like DNA-binding domains"/>
    <property type="match status" value="1"/>
</dbReference>
<dbReference type="AlphaFoldDB" id="A0A2S7ZS24"/>
<gene>
    <name evidence="2" type="ORF">VTHSUH11_00090</name>
</gene>
<dbReference type="Gene3D" id="1.10.260.40">
    <property type="entry name" value="lambda repressor-like DNA-binding domains"/>
    <property type="match status" value="1"/>
</dbReference>
<dbReference type="GO" id="GO:0003677">
    <property type="term" value="F:DNA binding"/>
    <property type="evidence" value="ECO:0007669"/>
    <property type="project" value="InterPro"/>
</dbReference>
<dbReference type="EMBL" id="PPDF01000001">
    <property type="protein sequence ID" value="PQL26050.1"/>
    <property type="molecule type" value="Genomic_DNA"/>
</dbReference>
<dbReference type="RefSeq" id="WP_105092200.1">
    <property type="nucleotide sequence ID" value="NZ_PPDF01000001.1"/>
</dbReference>
<evidence type="ECO:0000259" key="1">
    <source>
        <dbReference type="Pfam" id="PF13443"/>
    </source>
</evidence>
<evidence type="ECO:0000313" key="2">
    <source>
        <dbReference type="EMBL" id="PQL26050.1"/>
    </source>
</evidence>
<dbReference type="Proteomes" id="UP000238877">
    <property type="component" value="Unassembled WGS sequence"/>
</dbReference>
<accession>A0A2S7ZS24</accession>